<feature type="region of interest" description="Disordered" evidence="3">
    <location>
        <begin position="90"/>
        <end position="109"/>
    </location>
</feature>
<dbReference type="PROSITE" id="PS51781">
    <property type="entry name" value="SH3B"/>
    <property type="match status" value="1"/>
</dbReference>
<dbReference type="InterPro" id="IPR002508">
    <property type="entry name" value="MurNAc-LAA_cat"/>
</dbReference>
<name>A0ABU9XCA4_9BACI</name>
<keyword evidence="7" id="KW-1185">Reference proteome</keyword>
<dbReference type="Pfam" id="PF01520">
    <property type="entry name" value="Amidase_3"/>
    <property type="match status" value="1"/>
</dbReference>
<dbReference type="SMART" id="SM00646">
    <property type="entry name" value="Ami_3"/>
    <property type="match status" value="1"/>
</dbReference>
<dbReference type="SUPFAM" id="SSF53187">
    <property type="entry name" value="Zn-dependent exopeptidases"/>
    <property type="match status" value="1"/>
</dbReference>
<reference evidence="6 7" key="1">
    <citation type="submission" date="2024-05" db="EMBL/GenBank/DDBJ databases">
        <authorList>
            <person name="Haq I."/>
            <person name="Ullah Z."/>
            <person name="Ahmad R."/>
            <person name="Li M."/>
            <person name="Tong Y."/>
        </authorList>
    </citation>
    <scope>NUCLEOTIDE SEQUENCE [LARGE SCALE GENOMIC DNA]</scope>
    <source>
        <strain evidence="6 7">16A2E</strain>
    </source>
</reference>
<feature type="signal peptide" evidence="4">
    <location>
        <begin position="1"/>
        <end position="25"/>
    </location>
</feature>
<dbReference type="PANTHER" id="PTHR30404">
    <property type="entry name" value="N-ACETYLMURAMOYL-L-ALANINE AMIDASE"/>
    <property type="match status" value="1"/>
</dbReference>
<evidence type="ECO:0000256" key="1">
    <source>
        <dbReference type="ARBA" id="ARBA00022801"/>
    </source>
</evidence>
<dbReference type="RefSeq" id="WP_345823356.1">
    <property type="nucleotide sequence ID" value="NZ_JBDIML010000001.1"/>
</dbReference>
<keyword evidence="2" id="KW-0961">Cell wall biogenesis/degradation</keyword>
<evidence type="ECO:0000256" key="4">
    <source>
        <dbReference type="SAM" id="SignalP"/>
    </source>
</evidence>
<evidence type="ECO:0000259" key="5">
    <source>
        <dbReference type="PROSITE" id="PS51781"/>
    </source>
</evidence>
<comment type="caution">
    <text evidence="6">The sequence shown here is derived from an EMBL/GenBank/DDBJ whole genome shotgun (WGS) entry which is preliminary data.</text>
</comment>
<dbReference type="Gene3D" id="2.30.30.40">
    <property type="entry name" value="SH3 Domains"/>
    <property type="match status" value="2"/>
</dbReference>
<evidence type="ECO:0000256" key="2">
    <source>
        <dbReference type="ARBA" id="ARBA00023316"/>
    </source>
</evidence>
<protein>
    <submittedName>
        <fullName evidence="6">N-acetylmuramoyl-L-alanine amidase</fullName>
        <ecNumber evidence="6">3.5.1.28</ecNumber>
    </submittedName>
</protein>
<dbReference type="InterPro" id="IPR003646">
    <property type="entry name" value="SH3-like_bac-type"/>
</dbReference>
<dbReference type="InterPro" id="IPR017293">
    <property type="entry name" value="N-acetylmuramoyl-L-ala_amidase"/>
</dbReference>
<sequence>MLRQRKRILILLSLLLLFLSIRITAASNEITVNENYVNVRSGPGTNYEVLGQVHKDETYPLLKQQGDWVEIQLDNQAAWIITDFITIQQEETESGSNQEDDSTEQADIDSVSIPYDNTQIRNGPSTDYDIIYYAEKGHHLNVTGETGEWLKVESDEVEGFVLKALVEKQNNGLTTGLEGKTIVIDPGHGGDDSGAIGANETLEKDLTYKTAQELEQELKMLGAEVIMTRDRENFVSLSSRANLANVLDTDAFISLHYNSVPDLPDVTGIGTYYFHDQYESLAQYIQSELIKESGDRDRGMDFGDFQVIRQNLKPGALIELGFISNPEIEQLLLTNAYQKKLVTGIVNGLQRYFATN</sequence>
<accession>A0ABU9XCA4</accession>
<proteinExistence type="predicted"/>
<dbReference type="InterPro" id="IPR050695">
    <property type="entry name" value="N-acetylmuramoyl_amidase_3"/>
</dbReference>
<feature type="compositionally biased region" description="Acidic residues" evidence="3">
    <location>
        <begin position="90"/>
        <end position="107"/>
    </location>
</feature>
<dbReference type="EMBL" id="JBDIML010000001">
    <property type="protein sequence ID" value="MEN2765885.1"/>
    <property type="molecule type" value="Genomic_DNA"/>
</dbReference>
<organism evidence="6 7">
    <name type="scientific">Ornithinibacillus xuwenensis</name>
    <dbReference type="NCBI Taxonomy" id="3144668"/>
    <lineage>
        <taxon>Bacteria</taxon>
        <taxon>Bacillati</taxon>
        <taxon>Bacillota</taxon>
        <taxon>Bacilli</taxon>
        <taxon>Bacillales</taxon>
        <taxon>Bacillaceae</taxon>
        <taxon>Ornithinibacillus</taxon>
    </lineage>
</organism>
<dbReference type="Gene3D" id="3.40.630.40">
    <property type="entry name" value="Zn-dependent exopeptidases"/>
    <property type="match status" value="1"/>
</dbReference>
<dbReference type="SMART" id="SM00287">
    <property type="entry name" value="SH3b"/>
    <property type="match status" value="2"/>
</dbReference>
<gene>
    <name evidence="6" type="ORF">ABC228_01675</name>
</gene>
<dbReference type="EC" id="3.5.1.28" evidence="6"/>
<dbReference type="Proteomes" id="UP001444625">
    <property type="component" value="Unassembled WGS sequence"/>
</dbReference>
<dbReference type="PIRSF" id="PIRSF037846">
    <property type="entry name" value="Autolysin_YrvJ_prd"/>
    <property type="match status" value="1"/>
</dbReference>
<dbReference type="GO" id="GO:0008745">
    <property type="term" value="F:N-acetylmuramoyl-L-alanine amidase activity"/>
    <property type="evidence" value="ECO:0007669"/>
    <property type="project" value="UniProtKB-EC"/>
</dbReference>
<evidence type="ECO:0000256" key="3">
    <source>
        <dbReference type="SAM" id="MobiDB-lite"/>
    </source>
</evidence>
<evidence type="ECO:0000313" key="7">
    <source>
        <dbReference type="Proteomes" id="UP001444625"/>
    </source>
</evidence>
<dbReference type="CDD" id="cd02696">
    <property type="entry name" value="MurNAc-LAA"/>
    <property type="match status" value="1"/>
</dbReference>
<dbReference type="PANTHER" id="PTHR30404:SF0">
    <property type="entry name" value="N-ACETYLMURAMOYL-L-ALANINE AMIDASE AMIC"/>
    <property type="match status" value="1"/>
</dbReference>
<keyword evidence="1 6" id="KW-0378">Hydrolase</keyword>
<evidence type="ECO:0000313" key="6">
    <source>
        <dbReference type="EMBL" id="MEN2765885.1"/>
    </source>
</evidence>
<feature type="chain" id="PRO_5046867786" evidence="4">
    <location>
        <begin position="26"/>
        <end position="356"/>
    </location>
</feature>
<feature type="domain" description="SH3b" evidence="5">
    <location>
        <begin position="25"/>
        <end position="89"/>
    </location>
</feature>
<dbReference type="Pfam" id="PF08239">
    <property type="entry name" value="SH3_3"/>
    <property type="match status" value="2"/>
</dbReference>
<keyword evidence="4" id="KW-0732">Signal</keyword>